<dbReference type="CDD" id="cd00371">
    <property type="entry name" value="HMA"/>
    <property type="match status" value="1"/>
</dbReference>
<evidence type="ECO:0000313" key="2">
    <source>
        <dbReference type="EMBL" id="PXV63232.1"/>
    </source>
</evidence>
<dbReference type="RefSeq" id="WP_073158383.1">
    <property type="nucleotide sequence ID" value="NZ_FRCV01000007.1"/>
</dbReference>
<dbReference type="OrthoDB" id="9813965at2"/>
<gene>
    <name evidence="2" type="ORF">C8C78_12512</name>
</gene>
<dbReference type="SUPFAM" id="SSF55008">
    <property type="entry name" value="HMA, heavy metal-associated domain"/>
    <property type="match status" value="1"/>
</dbReference>
<dbReference type="InterPro" id="IPR036163">
    <property type="entry name" value="HMA_dom_sf"/>
</dbReference>
<dbReference type="EMBL" id="QICM01000025">
    <property type="protein sequence ID" value="PXV63232.1"/>
    <property type="molecule type" value="Genomic_DNA"/>
</dbReference>
<accession>A0A1M7LA49</accession>
<feature type="domain" description="HMA" evidence="1">
    <location>
        <begin position="1"/>
        <end position="66"/>
    </location>
</feature>
<comment type="caution">
    <text evidence="2">The sequence shown here is derived from an EMBL/GenBank/DDBJ whole genome shotgun (WGS) entry which is preliminary data.</text>
</comment>
<reference evidence="2 3" key="1">
    <citation type="submission" date="2018-04" db="EMBL/GenBank/DDBJ databases">
        <title>Subsurface microbial communities from deep shales in Ohio and West Virginia, USA.</title>
        <authorList>
            <person name="Wrighton K."/>
        </authorList>
    </citation>
    <scope>NUCLEOTIDE SEQUENCE [LARGE SCALE GENOMIC DNA]</scope>
    <source>
        <strain evidence="2 3">MSL28</strain>
    </source>
</reference>
<dbReference type="InterPro" id="IPR006121">
    <property type="entry name" value="HMA_dom"/>
</dbReference>
<evidence type="ECO:0000313" key="3">
    <source>
        <dbReference type="Proteomes" id="UP000247389"/>
    </source>
</evidence>
<sequence length="69" mass="7594">MKKIIKIDGMSCEHCENHVKKELEDICGVTSAEVSADEGTAVVELAHEVDEVKFETAVDEAGYELIEVK</sequence>
<organism evidence="2 3">
    <name type="scientific">Halanaerobium congolense</name>
    <dbReference type="NCBI Taxonomy" id="54121"/>
    <lineage>
        <taxon>Bacteria</taxon>
        <taxon>Bacillati</taxon>
        <taxon>Bacillota</taxon>
        <taxon>Clostridia</taxon>
        <taxon>Halanaerobiales</taxon>
        <taxon>Halanaerobiaceae</taxon>
        <taxon>Halanaerobium</taxon>
    </lineage>
</organism>
<evidence type="ECO:0000259" key="1">
    <source>
        <dbReference type="PROSITE" id="PS50846"/>
    </source>
</evidence>
<name>A0A1M7LA49_9FIRM</name>
<dbReference type="Gene3D" id="3.30.70.100">
    <property type="match status" value="1"/>
</dbReference>
<dbReference type="Pfam" id="PF00403">
    <property type="entry name" value="HMA"/>
    <property type="match status" value="1"/>
</dbReference>
<dbReference type="PROSITE" id="PS50846">
    <property type="entry name" value="HMA_2"/>
    <property type="match status" value="1"/>
</dbReference>
<dbReference type="GO" id="GO:0046872">
    <property type="term" value="F:metal ion binding"/>
    <property type="evidence" value="ECO:0007669"/>
    <property type="project" value="InterPro"/>
</dbReference>
<protein>
    <submittedName>
        <fullName evidence="2">Copper chaperone CopZ</fullName>
    </submittedName>
</protein>
<dbReference type="AlphaFoldDB" id="A0A1M7LA49"/>
<dbReference type="Proteomes" id="UP000247389">
    <property type="component" value="Unassembled WGS sequence"/>
</dbReference>
<proteinExistence type="predicted"/>